<dbReference type="NCBIfam" id="TIGR02831">
    <property type="entry name" value="spo_II_M"/>
    <property type="match status" value="1"/>
</dbReference>
<keyword evidence="1" id="KW-0812">Transmembrane</keyword>
<keyword evidence="1" id="KW-0472">Membrane</keyword>
<dbReference type="EMBL" id="CP097899">
    <property type="protein sequence ID" value="URN94185.1"/>
    <property type="molecule type" value="Genomic_DNA"/>
</dbReference>
<keyword evidence="1" id="KW-1133">Transmembrane helix</keyword>
<proteinExistence type="predicted"/>
<evidence type="ECO:0000313" key="3">
    <source>
        <dbReference type="Proteomes" id="UP001056756"/>
    </source>
</evidence>
<name>A0A9J6ZEF3_9BACL</name>
<protein>
    <submittedName>
        <fullName evidence="2">Stage II sporulation protein M</fullName>
    </submittedName>
</protein>
<dbReference type="InterPro" id="IPR014196">
    <property type="entry name" value="SpoIIM"/>
</dbReference>
<gene>
    <name evidence="2" type="primary">spoIIM</name>
    <name evidence="2" type="ORF">NAG76_20560</name>
</gene>
<organism evidence="2 3">
    <name type="scientific">Candidatus Pristimantibacillus lignocellulolyticus</name>
    <dbReference type="NCBI Taxonomy" id="2994561"/>
    <lineage>
        <taxon>Bacteria</taxon>
        <taxon>Bacillati</taxon>
        <taxon>Bacillota</taxon>
        <taxon>Bacilli</taxon>
        <taxon>Bacillales</taxon>
        <taxon>Paenibacillaceae</taxon>
        <taxon>Candidatus Pristimantibacillus</taxon>
    </lineage>
</organism>
<dbReference type="InterPro" id="IPR002798">
    <property type="entry name" value="SpoIIM-like"/>
</dbReference>
<dbReference type="PIRSF" id="PIRSF038973">
    <property type="entry name" value="SpoIIM"/>
    <property type="match status" value="1"/>
</dbReference>
<feature type="transmembrane region" description="Helical" evidence="1">
    <location>
        <begin position="68"/>
        <end position="91"/>
    </location>
</feature>
<sequence length="204" mass="22578">MLKSNMMKWVYLGVVMFAGAVFGSLFIQVLPSEQQIGLGNEIALYMNWIKQNSDINSSYLFWDTFFGYFKWVALLFILGITVVGVPIIIVLNFLKGFLLGCSIHFVVQMFGAQGVLLSLVTVIPHNVVAVPAILILSSAAIGFSTFLVKKRLILHDGNAGNVREALISYSAVAMSMLVLLAVAAFIEVYVSPQMMEWYLVQLPM</sequence>
<feature type="transmembrane region" description="Helical" evidence="1">
    <location>
        <begin position="129"/>
        <end position="148"/>
    </location>
</feature>
<reference evidence="2" key="1">
    <citation type="submission" date="2022-05" db="EMBL/GenBank/DDBJ databases">
        <title>Novel bacterial taxa in a minimal lignocellulolytic consortium and its capacity to transform plastics disclosed by genome-resolved metagenomics.</title>
        <authorList>
            <person name="Rodriguez C.A.D."/>
            <person name="Diaz-Garcia L."/>
            <person name="Herrera K."/>
            <person name="Tarazona N.A."/>
            <person name="Sproer C."/>
            <person name="Overmann J."/>
            <person name="Jimenez D.J."/>
        </authorList>
    </citation>
    <scope>NUCLEOTIDE SEQUENCE</scope>
    <source>
        <strain evidence="2">MAG5</strain>
    </source>
</reference>
<evidence type="ECO:0000313" key="2">
    <source>
        <dbReference type="EMBL" id="URN94185.1"/>
    </source>
</evidence>
<dbReference type="KEGG" id="plig:NAG76_20560"/>
<dbReference type="Proteomes" id="UP001056756">
    <property type="component" value="Chromosome"/>
</dbReference>
<dbReference type="AlphaFoldDB" id="A0A9J6ZEF3"/>
<accession>A0A9J6ZEF3</accession>
<feature type="transmembrane region" description="Helical" evidence="1">
    <location>
        <begin position="9"/>
        <end position="30"/>
    </location>
</feature>
<feature type="transmembrane region" description="Helical" evidence="1">
    <location>
        <begin position="103"/>
        <end position="123"/>
    </location>
</feature>
<evidence type="ECO:0000256" key="1">
    <source>
        <dbReference type="SAM" id="Phobius"/>
    </source>
</evidence>
<dbReference type="Pfam" id="PF01944">
    <property type="entry name" value="SpoIIM"/>
    <property type="match status" value="1"/>
</dbReference>
<feature type="transmembrane region" description="Helical" evidence="1">
    <location>
        <begin position="169"/>
        <end position="190"/>
    </location>
</feature>